<dbReference type="EMBL" id="SJTH01000016">
    <property type="protein sequence ID" value="TCJ03532.1"/>
    <property type="molecule type" value="Genomic_DNA"/>
</dbReference>
<keyword evidence="3" id="KW-1185">Reference proteome</keyword>
<accession>A0A4R1AYS5</accession>
<dbReference type="Pfam" id="PF12804">
    <property type="entry name" value="NTP_transf_3"/>
    <property type="match status" value="1"/>
</dbReference>
<dbReference type="InterPro" id="IPR029044">
    <property type="entry name" value="Nucleotide-diphossugar_trans"/>
</dbReference>
<feature type="domain" description="MobA-like NTP transferase" evidence="1">
    <location>
        <begin position="5"/>
        <end position="164"/>
    </location>
</feature>
<sequence>MKVSAILLAAGQSNRMGVLKGLLPWQGKTLFEHQLHVLEASNLSQIIVVTGFESKRYLQLATNYSVTLATNTEYLKGKCSSILRGIDFVSIETEAILIAAVDQPTDTSIIHQLIEALQTSNCFIAVPVNAGKRGHPVLFSANIMKDLQSIREETKGLRYLFQKYYTKVIEVPINHSLINLNINTPSDYQNALDLNNVK</sequence>
<dbReference type="PANTHER" id="PTHR43777">
    <property type="entry name" value="MOLYBDENUM COFACTOR CYTIDYLYLTRANSFERASE"/>
    <property type="match status" value="1"/>
</dbReference>
<dbReference type="RefSeq" id="WP_131237346.1">
    <property type="nucleotide sequence ID" value="NZ_SJTH01000016.1"/>
</dbReference>
<gene>
    <name evidence="2" type="ORF">E0Y62_14020</name>
</gene>
<dbReference type="AlphaFoldDB" id="A0A4R1AYS5"/>
<evidence type="ECO:0000313" key="2">
    <source>
        <dbReference type="EMBL" id="TCJ03532.1"/>
    </source>
</evidence>
<dbReference type="STRING" id="1742358.GCA_001439605_05169"/>
<protein>
    <submittedName>
        <fullName evidence="2">Nucleotidyltransferase family protein</fullName>
    </submittedName>
</protein>
<dbReference type="SUPFAM" id="SSF53448">
    <property type="entry name" value="Nucleotide-diphospho-sugar transferases"/>
    <property type="match status" value="1"/>
</dbReference>
<name>A0A4R1AYS5_9BACI</name>
<reference evidence="2 3" key="1">
    <citation type="submission" date="2019-03" db="EMBL/GenBank/DDBJ databases">
        <authorList>
            <person name="Jensen L."/>
            <person name="Storgaard J."/>
            <person name="Sulaj E."/>
            <person name="Schramm A."/>
            <person name="Marshall I.P.G."/>
        </authorList>
    </citation>
    <scope>NUCLEOTIDE SEQUENCE [LARGE SCALE GENOMIC DNA]</scope>
    <source>
        <strain evidence="2 3">2017H2G3</strain>
    </source>
</reference>
<evidence type="ECO:0000313" key="3">
    <source>
        <dbReference type="Proteomes" id="UP000293846"/>
    </source>
</evidence>
<dbReference type="CDD" id="cd04182">
    <property type="entry name" value="GT_2_like_f"/>
    <property type="match status" value="1"/>
</dbReference>
<dbReference type="Proteomes" id="UP000293846">
    <property type="component" value="Unassembled WGS sequence"/>
</dbReference>
<proteinExistence type="predicted"/>
<comment type="caution">
    <text evidence="2">The sequence shown here is derived from an EMBL/GenBank/DDBJ whole genome shotgun (WGS) entry which is preliminary data.</text>
</comment>
<dbReference type="Gene3D" id="3.90.550.10">
    <property type="entry name" value="Spore Coat Polysaccharide Biosynthesis Protein SpsA, Chain A"/>
    <property type="match status" value="1"/>
</dbReference>
<dbReference type="GO" id="GO:0016779">
    <property type="term" value="F:nucleotidyltransferase activity"/>
    <property type="evidence" value="ECO:0007669"/>
    <property type="project" value="UniProtKB-ARBA"/>
</dbReference>
<evidence type="ECO:0000259" key="1">
    <source>
        <dbReference type="Pfam" id="PF12804"/>
    </source>
</evidence>
<dbReference type="InterPro" id="IPR025877">
    <property type="entry name" value="MobA-like_NTP_Trfase"/>
</dbReference>
<dbReference type="PANTHER" id="PTHR43777:SF1">
    <property type="entry name" value="MOLYBDENUM COFACTOR CYTIDYLYLTRANSFERASE"/>
    <property type="match status" value="1"/>
</dbReference>
<dbReference type="OrthoDB" id="285216at2"/>
<organism evidence="2 3">
    <name type="scientific">Cytobacillus praedii</name>
    <dbReference type="NCBI Taxonomy" id="1742358"/>
    <lineage>
        <taxon>Bacteria</taxon>
        <taxon>Bacillati</taxon>
        <taxon>Bacillota</taxon>
        <taxon>Bacilli</taxon>
        <taxon>Bacillales</taxon>
        <taxon>Bacillaceae</taxon>
        <taxon>Cytobacillus</taxon>
    </lineage>
</organism>
<keyword evidence="2" id="KW-0808">Transferase</keyword>